<evidence type="ECO:0000313" key="1">
    <source>
        <dbReference type="EMBL" id="AIF83921.1"/>
    </source>
</evidence>
<keyword evidence="2" id="KW-1185">Reference proteome</keyword>
<dbReference type="KEGG" id="nev:NTE_01861"/>
<dbReference type="HOGENOM" id="CLU_1691470_0_0_2"/>
<sequence length="155" mass="17364">MRREWKGTYSVYIHEMTPLQKDHAFVKLVLTDGYYSNLRGSIIVRKDDVDRLGLHEKSEIVLGVSGSDISHRQNPLAAYLDATVLGSFTQEGRNIWANYANGARYIAYANVAVKFKSVDSRGSILFRKDTFDGMEIASGDTLFLAILRVKGSLIT</sequence>
<dbReference type="Proteomes" id="UP000028194">
    <property type="component" value="Chromosome"/>
</dbReference>
<gene>
    <name evidence="1" type="ORF">NTE_01861</name>
</gene>
<accession>A0A075MQU8</accession>
<reference evidence="1 2" key="1">
    <citation type="journal article" date="2014" name="PLoS ONE">
        <title>Genome Sequence of Candidatus Nitrososphaera evergladensis from Group I.1b Enriched from Everglades Soil Reveals Novel Genomic Features of the Ammonia-Oxidizing Archaea.</title>
        <authorList>
            <person name="Zhalnina K.V."/>
            <person name="Dias R."/>
            <person name="Leonard M.T."/>
            <person name="Dorr de Quadros P."/>
            <person name="Camargo F.A."/>
            <person name="Drew J.C."/>
            <person name="Farmerie W.G."/>
            <person name="Daroub S.H."/>
            <person name="Triplett E.W."/>
        </authorList>
    </citation>
    <scope>NUCLEOTIDE SEQUENCE [LARGE SCALE GENOMIC DNA]</scope>
    <source>
        <strain evidence="1 2">SR1</strain>
    </source>
</reference>
<dbReference type="EMBL" id="CP007174">
    <property type="protein sequence ID" value="AIF83921.1"/>
    <property type="molecule type" value="Genomic_DNA"/>
</dbReference>
<organism evidence="1 2">
    <name type="scientific">Candidatus Nitrososphaera evergladensis SR1</name>
    <dbReference type="NCBI Taxonomy" id="1459636"/>
    <lineage>
        <taxon>Archaea</taxon>
        <taxon>Nitrososphaerota</taxon>
        <taxon>Nitrososphaeria</taxon>
        <taxon>Nitrososphaerales</taxon>
        <taxon>Nitrososphaeraceae</taxon>
        <taxon>Nitrososphaera</taxon>
    </lineage>
</organism>
<protein>
    <submittedName>
        <fullName evidence="1">Uncharacterized protein</fullName>
    </submittedName>
</protein>
<name>A0A075MQU8_9ARCH</name>
<dbReference type="AlphaFoldDB" id="A0A075MQU8"/>
<evidence type="ECO:0000313" key="2">
    <source>
        <dbReference type="Proteomes" id="UP000028194"/>
    </source>
</evidence>
<proteinExistence type="predicted"/>